<gene>
    <name evidence="1" type="ORF">HNQ79_006519</name>
</gene>
<dbReference type="AlphaFoldDB" id="A0A7X0HM00"/>
<organism evidence="1 2">
    <name type="scientific">Streptomyces candidus</name>
    <dbReference type="NCBI Taxonomy" id="67283"/>
    <lineage>
        <taxon>Bacteria</taxon>
        <taxon>Bacillati</taxon>
        <taxon>Actinomycetota</taxon>
        <taxon>Actinomycetes</taxon>
        <taxon>Kitasatosporales</taxon>
        <taxon>Streptomycetaceae</taxon>
        <taxon>Streptomyces</taxon>
    </lineage>
</organism>
<dbReference type="RefSeq" id="WP_185036482.1">
    <property type="nucleotide sequence ID" value="NZ_BNBN01000027.1"/>
</dbReference>
<sequence length="116" mass="11869">MTGVNPNLAELLEGGSPDHAELLAAVADGVIIAVDDSGSVVFIRGEDGQPWLPSFVDEATCARDIAHGQPFLCDVRRLLDIAARTGVRTMTVASATQCATVPIALVGRAAAGDGGQ</sequence>
<dbReference type="EMBL" id="JACHEM010000034">
    <property type="protein sequence ID" value="MBB6440006.1"/>
    <property type="molecule type" value="Genomic_DNA"/>
</dbReference>
<evidence type="ECO:0000313" key="2">
    <source>
        <dbReference type="Proteomes" id="UP000540423"/>
    </source>
</evidence>
<evidence type="ECO:0008006" key="3">
    <source>
        <dbReference type="Google" id="ProtNLM"/>
    </source>
</evidence>
<comment type="caution">
    <text evidence="1">The sequence shown here is derived from an EMBL/GenBank/DDBJ whole genome shotgun (WGS) entry which is preliminary data.</text>
</comment>
<evidence type="ECO:0000313" key="1">
    <source>
        <dbReference type="EMBL" id="MBB6440006.1"/>
    </source>
</evidence>
<keyword evidence="2" id="KW-1185">Reference proteome</keyword>
<accession>A0A7X0HM00</accession>
<dbReference type="Proteomes" id="UP000540423">
    <property type="component" value="Unassembled WGS sequence"/>
</dbReference>
<name>A0A7X0HM00_9ACTN</name>
<reference evidence="1 2" key="1">
    <citation type="submission" date="2020-08" db="EMBL/GenBank/DDBJ databases">
        <title>Genomic Encyclopedia of Type Strains, Phase IV (KMG-IV): sequencing the most valuable type-strain genomes for metagenomic binning, comparative biology and taxonomic classification.</title>
        <authorList>
            <person name="Goeker M."/>
        </authorList>
    </citation>
    <scope>NUCLEOTIDE SEQUENCE [LARGE SCALE GENOMIC DNA]</scope>
    <source>
        <strain evidence="1 2">DSM 40141</strain>
    </source>
</reference>
<protein>
    <recommendedName>
        <fullName evidence="3">SseB protein N-terminal domain-containing protein</fullName>
    </recommendedName>
</protein>
<proteinExistence type="predicted"/>